<evidence type="ECO:0000313" key="3">
    <source>
        <dbReference type="EMBL" id="OOF94645.1"/>
    </source>
</evidence>
<protein>
    <submittedName>
        <fullName evidence="3">Uncharacterized protein</fullName>
    </submittedName>
</protein>
<evidence type="ECO:0000256" key="1">
    <source>
        <dbReference type="SAM" id="MobiDB-lite"/>
    </source>
</evidence>
<keyword evidence="2" id="KW-1133">Transmembrane helix</keyword>
<reference evidence="4" key="1">
    <citation type="journal article" date="2017" name="Genome Biol.">
        <title>Comparative genomics reveals high biological diversity and specific adaptations in the industrially and medically important fungal genus Aspergillus.</title>
        <authorList>
            <person name="de Vries R.P."/>
            <person name="Riley R."/>
            <person name="Wiebenga A."/>
            <person name="Aguilar-Osorio G."/>
            <person name="Amillis S."/>
            <person name="Uchima C.A."/>
            <person name="Anderluh G."/>
            <person name="Asadollahi M."/>
            <person name="Askin M."/>
            <person name="Barry K."/>
            <person name="Battaglia E."/>
            <person name="Bayram O."/>
            <person name="Benocci T."/>
            <person name="Braus-Stromeyer S.A."/>
            <person name="Caldana C."/>
            <person name="Canovas D."/>
            <person name="Cerqueira G.C."/>
            <person name="Chen F."/>
            <person name="Chen W."/>
            <person name="Choi C."/>
            <person name="Clum A."/>
            <person name="Dos Santos R.A."/>
            <person name="Damasio A.R."/>
            <person name="Diallinas G."/>
            <person name="Emri T."/>
            <person name="Fekete E."/>
            <person name="Flipphi M."/>
            <person name="Freyberg S."/>
            <person name="Gallo A."/>
            <person name="Gournas C."/>
            <person name="Habgood R."/>
            <person name="Hainaut M."/>
            <person name="Harispe M.L."/>
            <person name="Henrissat B."/>
            <person name="Hilden K.S."/>
            <person name="Hope R."/>
            <person name="Hossain A."/>
            <person name="Karabika E."/>
            <person name="Karaffa L."/>
            <person name="Karanyi Z."/>
            <person name="Krasevec N."/>
            <person name="Kuo A."/>
            <person name="Kusch H."/>
            <person name="LaButti K."/>
            <person name="Lagendijk E.L."/>
            <person name="Lapidus A."/>
            <person name="Levasseur A."/>
            <person name="Lindquist E."/>
            <person name="Lipzen A."/>
            <person name="Logrieco A.F."/>
            <person name="MacCabe A."/>
            <person name="Maekelae M.R."/>
            <person name="Malavazi I."/>
            <person name="Melin P."/>
            <person name="Meyer V."/>
            <person name="Mielnichuk N."/>
            <person name="Miskei M."/>
            <person name="Molnar A.P."/>
            <person name="Mule G."/>
            <person name="Ngan C.Y."/>
            <person name="Orejas M."/>
            <person name="Orosz E."/>
            <person name="Ouedraogo J.P."/>
            <person name="Overkamp K.M."/>
            <person name="Park H.-S."/>
            <person name="Perrone G."/>
            <person name="Piumi F."/>
            <person name="Punt P.J."/>
            <person name="Ram A.F."/>
            <person name="Ramon A."/>
            <person name="Rauscher S."/>
            <person name="Record E."/>
            <person name="Riano-Pachon D.M."/>
            <person name="Robert V."/>
            <person name="Roehrig J."/>
            <person name="Ruller R."/>
            <person name="Salamov A."/>
            <person name="Salih N.S."/>
            <person name="Samson R.A."/>
            <person name="Sandor E."/>
            <person name="Sanguinetti M."/>
            <person name="Schuetze T."/>
            <person name="Sepcic K."/>
            <person name="Shelest E."/>
            <person name="Sherlock G."/>
            <person name="Sophianopoulou V."/>
            <person name="Squina F.M."/>
            <person name="Sun H."/>
            <person name="Susca A."/>
            <person name="Todd R.B."/>
            <person name="Tsang A."/>
            <person name="Unkles S.E."/>
            <person name="van de Wiele N."/>
            <person name="van Rossen-Uffink D."/>
            <person name="Oliveira J.V."/>
            <person name="Vesth T.C."/>
            <person name="Visser J."/>
            <person name="Yu J.-H."/>
            <person name="Zhou M."/>
            <person name="Andersen M.R."/>
            <person name="Archer D.B."/>
            <person name="Baker S.E."/>
            <person name="Benoit I."/>
            <person name="Brakhage A.A."/>
            <person name="Braus G.H."/>
            <person name="Fischer R."/>
            <person name="Frisvad J.C."/>
            <person name="Goldman G.H."/>
            <person name="Houbraken J."/>
            <person name="Oakley B."/>
            <person name="Pocsi I."/>
            <person name="Scazzocchio C."/>
            <person name="Seiboth B."/>
            <person name="vanKuyk P.A."/>
            <person name="Wortman J."/>
            <person name="Dyer P.S."/>
            <person name="Grigoriev I.V."/>
        </authorList>
    </citation>
    <scope>NUCLEOTIDE SEQUENCE [LARGE SCALE GENOMIC DNA]</scope>
    <source>
        <strain evidence="4">ITEM 5010</strain>
    </source>
</reference>
<keyword evidence="2" id="KW-0472">Membrane</keyword>
<feature type="transmembrane region" description="Helical" evidence="2">
    <location>
        <begin position="1436"/>
        <end position="1457"/>
    </location>
</feature>
<accession>A0A1R3RJH6</accession>
<dbReference type="STRING" id="602072.A0A1R3RJH6"/>
<sequence>MLSIDYSGVCETLVKDLEAIGEPDFPGFCNRLHNKAQYSHMVEKLRGDIESAPNYPPDSDENDWHGQSLDGLDNAAYFLSLLSNCGFAHGVLNVDDSKDKHDYKKCLAPDIVDARCLEAMSMLLAFCLGEWINTYLASKKHRTLKDLRGLEDFGKWLYDWLKDEDIIDSLIWKAELDHDWRLPIYLLFVADYLKYQPGSMPGYGDHYTLRPSYQILQRWSRVNYKNHTANNPQMTDEHVIYCGQLSTIAFVPETAIGLIQPTKTSEVMKGFYHYDAGVTRGDRNLSDQDYSSAIHDSLVRLSDQENVINEFKSWIQTISDNYQALHFDKWNHAVDRSFSQEKWTEVNDWITNSLVMDDNFNTKPELHLWTCDPWDTQPCGSQFLPQTQVHVAKLGATPIEKIRRGDMMLCSADPERYEAVEKVYRVSQKVTSVGFNGEPAFTTVSQVFKTTTGLRAVDPRAAHALNPFQRVGRLAVGHCIYRLNGGLYQVVELTSIDIIPYTSQTLYRVPLRGDVQYHHANGYLAACNDPVYSARSIADQLQHLPPEERQTFLASCKELSPIFRQHDVQAIKTRLDREVYDLQHAPWHVSLNKHFLTWPSRGDSLNGLESRFRLTACHEQLLPSGYQLPDLVIVDGRIVADGQVIMHTACDEGSRAFRWTRKISHQHIFEHAYLRVYSNGVSGSGVVYLTADVDPRGAYATMDIHPFRALAICPNQDSAQQTGNDPMPFTADRTFQLQFDKEVWPADVPDWSSVKRPVDGGKIIFGSVTTEEGYSIQTARIPLLDDLQQKISNNYNKTLEPLYRTTQTYLKNGNVLFTVQIHRASWMPFLAENWSKDDNFDITFKSELNVGLTLPCLFQELKVEINALFPSENKAVLFEYNPSMRGMNGNRHYVSVTREHSEIEFFQRVRAKISRAFAESLEHSLLTLNTNGRLPAEVTAHLDQYQSLDVPSLIDHHEYNDQTVHNSTQAVIQNMMLYHMNQDDRETFTQLSRPGDLPVELADGLSEEIKTFLRTKYAPAWLCQSFVASDKYASKFTNKEKKKLWYWWHGNGKNCLAQETEYNEIYKLASVEAVKKSYKSWITPYLQQNPQDWAQRMLNVLQVPVVLDFFVQNPIQPATGVRTNIINQQAMIMHVLDQGNNLPDTWWQKIMTYTMKRGLESPTIKADQEEARQFLESAISTLIIKAISPDGTIPGDVQMELLNNVKQYETENKLDQSQSAEKRAANIVDRESDMLDEASKWATGAAQASLDEAYDGASLYQWVNQAFNQLQNKYNTSRNLKGIVSTGMVAFRIYQVAKIMVGLVNDWNEMSHGDRSKSVLELLQDATKGLDNAFETWKIWKGRTGMYVVDQVDTMELDQGTYRAIDERAPDLAAMGEEVSGKDGLGPAIGEHVAGDGVPTESTPGDDFNNPPDELPEGLSPAEEQSASEFRIQGNVLKILSAALGLGIAVAMTFNLVHDWDNLSTFDKVMGVLSVVVQFLTVALDIADVGISTGLWAVSATLAAAIPVAGWVLIILGVLLTVISFLVHLFGGGAPPDPVEKYIENTGKPLLAGFTEAADPLLQYSLTPSRLTPGRTTQLTVIGTNSTDKEISLAGVSVALYSGDDDSCVFSDTKDFVLIDEDDPSSSQPDHVYISPQSVAAGSLPFRTTLQADSRTYYQYDLQVGGSRQEKRSMLQQLVLKPAARFSAVWTGTVSTQGSDVKVDVVEKTSGDMSHALLSVSLS</sequence>
<feature type="transmembrane region" description="Helical" evidence="2">
    <location>
        <begin position="1469"/>
        <end position="1496"/>
    </location>
</feature>
<dbReference type="EMBL" id="KV907501">
    <property type="protein sequence ID" value="OOF94645.1"/>
    <property type="molecule type" value="Genomic_DNA"/>
</dbReference>
<evidence type="ECO:0000313" key="4">
    <source>
        <dbReference type="Proteomes" id="UP000188318"/>
    </source>
</evidence>
<dbReference type="OMA" id="WELFGQY"/>
<keyword evidence="4" id="KW-1185">Reference proteome</keyword>
<feature type="transmembrane region" description="Helical" evidence="2">
    <location>
        <begin position="1508"/>
        <end position="1531"/>
    </location>
</feature>
<dbReference type="OrthoDB" id="4428759at2759"/>
<dbReference type="Gene3D" id="2.170.16.10">
    <property type="entry name" value="Hedgehog/Intein (Hint) domain"/>
    <property type="match status" value="1"/>
</dbReference>
<dbReference type="VEuPathDB" id="FungiDB:ASPCADRAFT_507589"/>
<evidence type="ECO:0000256" key="2">
    <source>
        <dbReference type="SAM" id="Phobius"/>
    </source>
</evidence>
<dbReference type="Proteomes" id="UP000188318">
    <property type="component" value="Unassembled WGS sequence"/>
</dbReference>
<proteinExistence type="predicted"/>
<keyword evidence="2" id="KW-0812">Transmembrane</keyword>
<name>A0A1R3RJH6_ASPC5</name>
<gene>
    <name evidence="3" type="ORF">ASPCADRAFT_507589</name>
</gene>
<feature type="region of interest" description="Disordered" evidence="1">
    <location>
        <begin position="1388"/>
        <end position="1424"/>
    </location>
</feature>
<organism evidence="3 4">
    <name type="scientific">Aspergillus carbonarius (strain ITEM 5010)</name>
    <dbReference type="NCBI Taxonomy" id="602072"/>
    <lineage>
        <taxon>Eukaryota</taxon>
        <taxon>Fungi</taxon>
        <taxon>Dikarya</taxon>
        <taxon>Ascomycota</taxon>
        <taxon>Pezizomycotina</taxon>
        <taxon>Eurotiomycetes</taxon>
        <taxon>Eurotiomycetidae</taxon>
        <taxon>Eurotiales</taxon>
        <taxon>Aspergillaceae</taxon>
        <taxon>Aspergillus</taxon>
        <taxon>Aspergillus subgen. Circumdati</taxon>
    </lineage>
</organism>